<evidence type="ECO:0000313" key="3">
    <source>
        <dbReference type="Proteomes" id="UP000241074"/>
    </source>
</evidence>
<gene>
    <name evidence="2" type="ORF">C7S18_13935</name>
</gene>
<dbReference type="RefSeq" id="WP_106892144.1">
    <property type="nucleotide sequence ID" value="NZ_CP027860.1"/>
</dbReference>
<dbReference type="Proteomes" id="UP000241074">
    <property type="component" value="Chromosome"/>
</dbReference>
<organism evidence="2 3">
    <name type="scientific">Ahniella affigens</name>
    <dbReference type="NCBI Taxonomy" id="2021234"/>
    <lineage>
        <taxon>Bacteria</taxon>
        <taxon>Pseudomonadati</taxon>
        <taxon>Pseudomonadota</taxon>
        <taxon>Gammaproteobacteria</taxon>
        <taxon>Lysobacterales</taxon>
        <taxon>Rhodanobacteraceae</taxon>
        <taxon>Ahniella</taxon>
    </lineage>
</organism>
<dbReference type="InterPro" id="IPR019092">
    <property type="entry name" value="SSO2081-like_dom"/>
</dbReference>
<dbReference type="KEGG" id="xba:C7S18_13935"/>
<dbReference type="CDD" id="cd09741">
    <property type="entry name" value="Csx1_III-U"/>
    <property type="match status" value="1"/>
</dbReference>
<dbReference type="NCBIfam" id="TIGR02584">
    <property type="entry name" value="cas_NE0113"/>
    <property type="match status" value="1"/>
</dbReference>
<sequence length="387" mass="43340">MTLVHGNTAPEDFPRRILVAATGLYPQVLTETLYALAVQQRPAFQPTEIHVISTSEGCERVRLMLLSDDERQLRRLCEDYRLPLPQLREDQIHTIVGPDGQVLDDIRTPEDNISAADCITRLVATLCDDPEAAVHVSIAGGRKTMSYYLGYALSLFGRSQDRMSHVLVSSPFETLPTFFYPTPRSRILQGRNDTPLDAAKAQVQLADIPFVRMRDDVTALIRSPEASFSRAVNAAAALRRPPELMLDGRGGVIVCDGQEVELSEKLFLIYAWFVALRLSASPKEQRVVRPSLKGSGAEFFHTVADRLQATFATQTWRHDPDQLRKLESVQAAQFVSEKLSRIQEALQDRLFANTLVDRFAIRSIKLGRGRAVAWELPLAKHQIVVRG</sequence>
<keyword evidence="3" id="KW-1185">Reference proteome</keyword>
<dbReference type="Pfam" id="PF09623">
    <property type="entry name" value="Cas_NE0113"/>
    <property type="match status" value="1"/>
</dbReference>
<dbReference type="OrthoDB" id="9805822at2"/>
<proteinExistence type="predicted"/>
<dbReference type="AlphaFoldDB" id="A0A2P1PTQ4"/>
<evidence type="ECO:0000313" key="2">
    <source>
        <dbReference type="EMBL" id="AVP98224.1"/>
    </source>
</evidence>
<dbReference type="InterPro" id="IPR013413">
    <property type="entry name" value="CRISPR-assoc_prot_NE0113"/>
</dbReference>
<dbReference type="EMBL" id="CP027860">
    <property type="protein sequence ID" value="AVP98224.1"/>
    <property type="molecule type" value="Genomic_DNA"/>
</dbReference>
<name>A0A2P1PTQ4_9GAMM</name>
<reference evidence="2 3" key="1">
    <citation type="submission" date="2018-03" db="EMBL/GenBank/DDBJ databases">
        <title>Ahniella affigens gen. nov., sp. nov., a gammaproteobacterium isolated from sandy soil near a stream.</title>
        <authorList>
            <person name="Ko Y."/>
            <person name="Kim J.-H."/>
        </authorList>
    </citation>
    <scope>NUCLEOTIDE SEQUENCE [LARGE SCALE GENOMIC DNA]</scope>
    <source>
        <strain evidence="2 3">D13</strain>
    </source>
</reference>
<accession>A0A2P1PTQ4</accession>
<protein>
    <submittedName>
        <fullName evidence="2">TIGR02584 family CRISPR-associated protein</fullName>
    </submittedName>
</protein>
<reference evidence="2 3" key="2">
    <citation type="submission" date="2018-03" db="EMBL/GenBank/DDBJ databases">
        <authorList>
            <person name="Keele B.F."/>
        </authorList>
    </citation>
    <scope>NUCLEOTIDE SEQUENCE [LARGE SCALE GENOMIC DNA]</scope>
    <source>
        <strain evidence="2 3">D13</strain>
    </source>
</reference>
<evidence type="ECO:0000259" key="1">
    <source>
        <dbReference type="Pfam" id="PF09623"/>
    </source>
</evidence>
<feature type="domain" description="CRISPR system ring nuclease SSO2081-like" evidence="1">
    <location>
        <begin position="26"/>
        <end position="219"/>
    </location>
</feature>